<reference evidence="1" key="1">
    <citation type="journal article" date="2015" name="Nature">
        <title>Complex archaea that bridge the gap between prokaryotes and eukaryotes.</title>
        <authorList>
            <person name="Spang A."/>
            <person name="Saw J.H."/>
            <person name="Jorgensen S.L."/>
            <person name="Zaremba-Niedzwiedzka K."/>
            <person name="Martijn J."/>
            <person name="Lind A.E."/>
            <person name="van Eijk R."/>
            <person name="Schleper C."/>
            <person name="Guy L."/>
            <person name="Ettema T.J."/>
        </authorList>
    </citation>
    <scope>NUCLEOTIDE SEQUENCE</scope>
</reference>
<accession>A0A0F9E9W9</accession>
<comment type="caution">
    <text evidence="1">The sequence shown here is derived from an EMBL/GenBank/DDBJ whole genome shotgun (WGS) entry which is preliminary data.</text>
</comment>
<protein>
    <submittedName>
        <fullName evidence="1">Uncharacterized protein</fullName>
    </submittedName>
</protein>
<gene>
    <name evidence="1" type="ORF">LCGC14_2451550</name>
</gene>
<sequence length="96" mass="10919">MTMEITINIKLEDQDISILIKALFEVFKRIPQDNININIDPQTTTIPPLTENDINNTGTVSVNTDYQVTNNAENEEVFYSNGSTVNKTEQKKNEEN</sequence>
<evidence type="ECO:0000313" key="1">
    <source>
        <dbReference type="EMBL" id="KKL20833.1"/>
    </source>
</evidence>
<proteinExistence type="predicted"/>
<dbReference type="EMBL" id="LAZR01037947">
    <property type="protein sequence ID" value="KKL20833.1"/>
    <property type="molecule type" value="Genomic_DNA"/>
</dbReference>
<name>A0A0F9E9W9_9ZZZZ</name>
<dbReference type="AlphaFoldDB" id="A0A0F9E9W9"/>
<organism evidence="1">
    <name type="scientific">marine sediment metagenome</name>
    <dbReference type="NCBI Taxonomy" id="412755"/>
    <lineage>
        <taxon>unclassified sequences</taxon>
        <taxon>metagenomes</taxon>
        <taxon>ecological metagenomes</taxon>
    </lineage>
</organism>